<dbReference type="GO" id="GO:0005737">
    <property type="term" value="C:cytoplasm"/>
    <property type="evidence" value="ECO:0007669"/>
    <property type="project" value="UniProtKB-SubCell"/>
</dbReference>
<keyword evidence="5" id="KW-0677">Repeat</keyword>
<dbReference type="InterPro" id="IPR051864">
    <property type="entry name" value="NCF2_NOXA1"/>
</dbReference>
<gene>
    <name evidence="10" type="ORF">C1645_881661</name>
</gene>
<dbReference type="InterPro" id="IPR011990">
    <property type="entry name" value="TPR-like_helical_dom_sf"/>
</dbReference>
<dbReference type="OrthoDB" id="9450131at2759"/>
<organism evidence="10 11">
    <name type="scientific">Glomus cerebriforme</name>
    <dbReference type="NCBI Taxonomy" id="658196"/>
    <lineage>
        <taxon>Eukaryota</taxon>
        <taxon>Fungi</taxon>
        <taxon>Fungi incertae sedis</taxon>
        <taxon>Mucoromycota</taxon>
        <taxon>Glomeromycotina</taxon>
        <taxon>Glomeromycetes</taxon>
        <taxon>Glomerales</taxon>
        <taxon>Glomeraceae</taxon>
        <taxon>Glomus</taxon>
    </lineage>
</organism>
<dbReference type="SMART" id="SM00666">
    <property type="entry name" value="PB1"/>
    <property type="match status" value="1"/>
</dbReference>
<dbReference type="Gene3D" id="3.10.20.90">
    <property type="entry name" value="Phosphatidylinositol 3-kinase Catalytic Subunit, Chain A, domain 1"/>
    <property type="match status" value="1"/>
</dbReference>
<keyword evidence="6 7" id="KW-0802">TPR repeat</keyword>
<feature type="compositionally biased region" description="Low complexity" evidence="8">
    <location>
        <begin position="457"/>
        <end position="480"/>
    </location>
</feature>
<keyword evidence="3" id="KW-0728">SH3 domain</keyword>
<dbReference type="Gene3D" id="1.25.40.10">
    <property type="entry name" value="Tetratricopeptide repeat domain"/>
    <property type="match status" value="1"/>
</dbReference>
<evidence type="ECO:0000256" key="3">
    <source>
        <dbReference type="ARBA" id="ARBA00022443"/>
    </source>
</evidence>
<dbReference type="InterPro" id="IPR019734">
    <property type="entry name" value="TPR_rpt"/>
</dbReference>
<reference evidence="10 11" key="1">
    <citation type="submission" date="2018-06" db="EMBL/GenBank/DDBJ databases">
        <title>Comparative genomics reveals the genomic features of Rhizophagus irregularis, R. cerebriforme, R. diaphanum and Gigaspora rosea, and their symbiotic lifestyle signature.</title>
        <authorList>
            <person name="Morin E."/>
            <person name="San Clemente H."/>
            <person name="Chen E.C.H."/>
            <person name="De La Providencia I."/>
            <person name="Hainaut M."/>
            <person name="Kuo A."/>
            <person name="Kohler A."/>
            <person name="Murat C."/>
            <person name="Tang N."/>
            <person name="Roy S."/>
            <person name="Loubradou J."/>
            <person name="Henrissat B."/>
            <person name="Grigoriev I.V."/>
            <person name="Corradi N."/>
            <person name="Roux C."/>
            <person name="Martin F.M."/>
        </authorList>
    </citation>
    <scope>NUCLEOTIDE SEQUENCE [LARGE SCALE GENOMIC DNA]</scope>
    <source>
        <strain evidence="10 11">DAOM 227022</strain>
    </source>
</reference>
<dbReference type="PANTHER" id="PTHR15175">
    <property type="entry name" value="NEUTROPHIL CYTOSOLIC FACTOR 2, NEUTROPHIL NADPH OXIDASE FACTOR 2"/>
    <property type="match status" value="1"/>
</dbReference>
<dbReference type="PROSITE" id="PS50005">
    <property type="entry name" value="TPR"/>
    <property type="match status" value="1"/>
</dbReference>
<accession>A0A397SF06</accession>
<evidence type="ECO:0000256" key="7">
    <source>
        <dbReference type="PROSITE-ProRule" id="PRU00339"/>
    </source>
</evidence>
<evidence type="ECO:0000259" key="9">
    <source>
        <dbReference type="PROSITE" id="PS51745"/>
    </source>
</evidence>
<comment type="subcellular location">
    <subcellularLocation>
        <location evidence="1">Cytoplasm</location>
    </subcellularLocation>
</comment>
<keyword evidence="11" id="KW-1185">Reference proteome</keyword>
<feature type="region of interest" description="Disordered" evidence="8">
    <location>
        <begin position="215"/>
        <end position="385"/>
    </location>
</feature>
<evidence type="ECO:0000313" key="10">
    <source>
        <dbReference type="EMBL" id="RIA81341.1"/>
    </source>
</evidence>
<dbReference type="SUPFAM" id="SSF48452">
    <property type="entry name" value="TPR-like"/>
    <property type="match status" value="1"/>
</dbReference>
<dbReference type="SUPFAM" id="SSF54277">
    <property type="entry name" value="CAD &amp; PB1 domains"/>
    <property type="match status" value="1"/>
</dbReference>
<comment type="similarity">
    <text evidence="2">Belongs to the NCF2/NOXA1 family.</text>
</comment>
<dbReference type="FunFam" id="1.25.40.10:FF:000017">
    <property type="entry name" value="NADPH oxidase regulator NoxR"/>
    <property type="match status" value="1"/>
</dbReference>
<dbReference type="InterPro" id="IPR000270">
    <property type="entry name" value="PB1_dom"/>
</dbReference>
<evidence type="ECO:0000256" key="8">
    <source>
        <dbReference type="SAM" id="MobiDB-lite"/>
    </source>
</evidence>
<protein>
    <recommendedName>
        <fullName evidence="9">PB1 domain-containing protein</fullName>
    </recommendedName>
</protein>
<evidence type="ECO:0000256" key="5">
    <source>
        <dbReference type="ARBA" id="ARBA00022737"/>
    </source>
</evidence>
<feature type="repeat" description="TPR" evidence="7">
    <location>
        <begin position="36"/>
        <end position="69"/>
    </location>
</feature>
<keyword evidence="4" id="KW-0963">Cytoplasm</keyword>
<sequence length="646" mass="72062">MALKFELEQWGAAVEAYDAEDFDKALEIFETIADSAKFHFNMGLIYATLGEHEEACRQYKKAVKLDQFFAVAYFQKGVSHFLLGEFEKALGNFNDSLLYLRKNMLIDYEQLGLKFRLYSCEILFNRGLCYLYLGKTEQGMGDFTSSQKEKQTEEHDVIDEAITVQGQGFTVFSIPVGVIYRPPEGKLKNVKTKDYLGKAKLVAAVDPDDAFTGFSGAQQQKKQALNTTTPITKANTEGSVIPLNGSRAESPEPARPRSLSTNAREPPFPTKAVKTPSIRRRPPQTEGSPTLPYVDDNKITNGFTPGRRSPAPEDNGRSKSPARMSSLRNPNRGPPLRDGPMRSNSLRDTPNRSNSLRNGPPRMNSIRGRATGRPMPQRSNTQGRAQFLQQQMSKMTVSDEDQSYNDYFQNVDQYANNNLTSPPPIPLNNEDYGQVYDVMLGSDTYYNGDGTYLPVLNNGNNNSNRSPGSPISPARSPSLRGRGGASSPGRSMGFKSSPLSMQGGLITPPTPDNSEENYASLIFDEDGYGYGEEDDTKFEMLPPPQQKHMSTQSTFGGPLRRPTKIKIKCYHKDTRVIMVSANIKFPDLIRRIQEKFSTDASLQLKYKDEDGTKVTMIDQDDLEMAISMVPDSTSDTGRMEIWIEVE</sequence>
<evidence type="ECO:0000313" key="11">
    <source>
        <dbReference type="Proteomes" id="UP000265703"/>
    </source>
</evidence>
<dbReference type="AlphaFoldDB" id="A0A397SF06"/>
<evidence type="ECO:0000256" key="2">
    <source>
        <dbReference type="ARBA" id="ARBA00008051"/>
    </source>
</evidence>
<evidence type="ECO:0000256" key="1">
    <source>
        <dbReference type="ARBA" id="ARBA00004496"/>
    </source>
</evidence>
<dbReference type="Pfam" id="PF13414">
    <property type="entry name" value="TPR_11"/>
    <property type="match status" value="1"/>
</dbReference>
<dbReference type="Pfam" id="PF00564">
    <property type="entry name" value="PB1"/>
    <property type="match status" value="1"/>
</dbReference>
<dbReference type="EMBL" id="QKYT01000810">
    <property type="protein sequence ID" value="RIA81341.1"/>
    <property type="molecule type" value="Genomic_DNA"/>
</dbReference>
<dbReference type="Proteomes" id="UP000265703">
    <property type="component" value="Unassembled WGS sequence"/>
</dbReference>
<feature type="region of interest" description="Disordered" evidence="8">
    <location>
        <begin position="456"/>
        <end position="517"/>
    </location>
</feature>
<proteinExistence type="inferred from homology"/>
<dbReference type="SMART" id="SM00028">
    <property type="entry name" value="TPR"/>
    <property type="match status" value="3"/>
</dbReference>
<dbReference type="PROSITE" id="PS50293">
    <property type="entry name" value="TPR_REGION"/>
    <property type="match status" value="1"/>
</dbReference>
<name>A0A397SF06_9GLOM</name>
<dbReference type="PROSITE" id="PS51745">
    <property type="entry name" value="PB1"/>
    <property type="match status" value="1"/>
</dbReference>
<dbReference type="STRING" id="658196.A0A397SF06"/>
<dbReference type="InterPro" id="IPR053793">
    <property type="entry name" value="PB1-like"/>
</dbReference>
<feature type="domain" description="PB1" evidence="9">
    <location>
        <begin position="564"/>
        <end position="646"/>
    </location>
</feature>
<comment type="caution">
    <text evidence="10">The sequence shown here is derived from an EMBL/GenBank/DDBJ whole genome shotgun (WGS) entry which is preliminary data.</text>
</comment>
<dbReference type="PANTHER" id="PTHR15175:SF0">
    <property type="entry name" value="SH3 DOMAIN-CONTAINING PROTEIN C23A1.17"/>
    <property type="match status" value="1"/>
</dbReference>
<feature type="compositionally biased region" description="Polar residues" evidence="8">
    <location>
        <begin position="342"/>
        <end position="357"/>
    </location>
</feature>
<evidence type="ECO:0000256" key="6">
    <source>
        <dbReference type="ARBA" id="ARBA00022803"/>
    </source>
</evidence>
<evidence type="ECO:0000256" key="4">
    <source>
        <dbReference type="ARBA" id="ARBA00022490"/>
    </source>
</evidence>
<feature type="compositionally biased region" description="Polar residues" evidence="8">
    <location>
        <begin position="215"/>
        <end position="238"/>
    </location>
</feature>